<dbReference type="RefSeq" id="WP_090114416.1">
    <property type="nucleotide sequence ID" value="NZ_FNAT01000009.1"/>
</dbReference>
<dbReference type="Proteomes" id="UP000198922">
    <property type="component" value="Unassembled WGS sequence"/>
</dbReference>
<evidence type="ECO:0000313" key="11">
    <source>
        <dbReference type="EMBL" id="SDF22874.1"/>
    </source>
</evidence>
<dbReference type="GO" id="GO:0005886">
    <property type="term" value="C:plasma membrane"/>
    <property type="evidence" value="ECO:0007669"/>
    <property type="project" value="UniProtKB-SubCell"/>
</dbReference>
<evidence type="ECO:0000259" key="10">
    <source>
        <dbReference type="Pfam" id="PF04290"/>
    </source>
</evidence>
<evidence type="ECO:0000256" key="4">
    <source>
        <dbReference type="ARBA" id="ARBA00022519"/>
    </source>
</evidence>
<keyword evidence="12" id="KW-1185">Reference proteome</keyword>
<keyword evidence="4 9" id="KW-0997">Cell inner membrane</keyword>
<comment type="subunit">
    <text evidence="9">The complex comprises the extracytoplasmic solute receptor protein and the two transmembrane proteins.</text>
</comment>
<feature type="transmembrane region" description="Helical" evidence="9">
    <location>
        <begin position="12"/>
        <end position="30"/>
    </location>
</feature>
<name>A0A1G7JDN5_9RHOB</name>
<feature type="transmembrane region" description="Helical" evidence="9">
    <location>
        <begin position="126"/>
        <end position="145"/>
    </location>
</feature>
<proteinExistence type="inferred from homology"/>
<comment type="function">
    <text evidence="9">Part of the tripartite ATP-independent periplasmic (TRAP) transport system.</text>
</comment>
<reference evidence="12" key="1">
    <citation type="submission" date="2016-10" db="EMBL/GenBank/DDBJ databases">
        <authorList>
            <person name="Varghese N."/>
            <person name="Submissions S."/>
        </authorList>
    </citation>
    <scope>NUCLEOTIDE SEQUENCE [LARGE SCALE GENOMIC DNA]</scope>
    <source>
        <strain evidence="12">DSM 21424</strain>
    </source>
</reference>
<evidence type="ECO:0000256" key="6">
    <source>
        <dbReference type="ARBA" id="ARBA00022989"/>
    </source>
</evidence>
<sequence>MLSRIEKLLLDLAVIAVIALGLLITVSVVLRATLNSGIPDTIVMVRELMVAAIVLPLASTAAARANIVVEVISERLPRRTQDWLVVLGSAVGLLALAPLIWAGWREAVHTLESGSFFFGQLSLPKWPGRVLFLFGVTFCWIRLAVQMTGDISTIRSGGHVLVPAKHNPHEEV</sequence>
<organism evidence="11 12">
    <name type="scientific">Limimaricola pyoseonensis</name>
    <dbReference type="NCBI Taxonomy" id="521013"/>
    <lineage>
        <taxon>Bacteria</taxon>
        <taxon>Pseudomonadati</taxon>
        <taxon>Pseudomonadota</taxon>
        <taxon>Alphaproteobacteria</taxon>
        <taxon>Rhodobacterales</taxon>
        <taxon>Paracoccaceae</taxon>
        <taxon>Limimaricola</taxon>
    </lineage>
</organism>
<dbReference type="GO" id="GO:0022857">
    <property type="term" value="F:transmembrane transporter activity"/>
    <property type="evidence" value="ECO:0007669"/>
    <property type="project" value="UniProtKB-UniRule"/>
</dbReference>
<comment type="subcellular location">
    <subcellularLocation>
        <location evidence="1 9">Cell inner membrane</location>
        <topology evidence="1 9">Multi-pass membrane protein</topology>
    </subcellularLocation>
</comment>
<keyword evidence="7 9" id="KW-0472">Membrane</keyword>
<evidence type="ECO:0000256" key="9">
    <source>
        <dbReference type="RuleBase" id="RU369079"/>
    </source>
</evidence>
<dbReference type="GO" id="GO:0015740">
    <property type="term" value="P:C4-dicarboxylate transport"/>
    <property type="evidence" value="ECO:0007669"/>
    <property type="project" value="TreeGrafter"/>
</dbReference>
<evidence type="ECO:0000256" key="7">
    <source>
        <dbReference type="ARBA" id="ARBA00023136"/>
    </source>
</evidence>
<evidence type="ECO:0000313" key="12">
    <source>
        <dbReference type="Proteomes" id="UP000198922"/>
    </source>
</evidence>
<dbReference type="STRING" id="521013.SAMN04488567_3678"/>
<dbReference type="AlphaFoldDB" id="A0A1G7JDN5"/>
<comment type="similarity">
    <text evidence="8 9">Belongs to the TRAP transporter small permease family.</text>
</comment>
<evidence type="ECO:0000256" key="1">
    <source>
        <dbReference type="ARBA" id="ARBA00004429"/>
    </source>
</evidence>
<evidence type="ECO:0000256" key="2">
    <source>
        <dbReference type="ARBA" id="ARBA00022448"/>
    </source>
</evidence>
<evidence type="ECO:0000256" key="5">
    <source>
        <dbReference type="ARBA" id="ARBA00022692"/>
    </source>
</evidence>
<feature type="transmembrane region" description="Helical" evidence="9">
    <location>
        <begin position="50"/>
        <end position="72"/>
    </location>
</feature>
<keyword evidence="6 9" id="KW-1133">Transmembrane helix</keyword>
<accession>A0A1G7JDN5</accession>
<protein>
    <recommendedName>
        <fullName evidence="9">TRAP transporter small permease protein</fullName>
    </recommendedName>
</protein>
<dbReference type="EMBL" id="FNAT01000009">
    <property type="protein sequence ID" value="SDF22874.1"/>
    <property type="molecule type" value="Genomic_DNA"/>
</dbReference>
<dbReference type="PANTHER" id="PTHR35011:SF10">
    <property type="entry name" value="TRAP TRANSPORTER SMALL PERMEASE PROTEIN"/>
    <property type="match status" value="1"/>
</dbReference>
<dbReference type="PANTHER" id="PTHR35011">
    <property type="entry name" value="2,3-DIKETO-L-GULONATE TRAP TRANSPORTER SMALL PERMEASE PROTEIN YIAM"/>
    <property type="match status" value="1"/>
</dbReference>
<feature type="domain" description="Tripartite ATP-independent periplasmic transporters DctQ component" evidence="10">
    <location>
        <begin position="22"/>
        <end position="150"/>
    </location>
</feature>
<keyword evidence="3" id="KW-1003">Cell membrane</keyword>
<evidence type="ECO:0000256" key="8">
    <source>
        <dbReference type="ARBA" id="ARBA00038436"/>
    </source>
</evidence>
<dbReference type="Pfam" id="PF04290">
    <property type="entry name" value="DctQ"/>
    <property type="match status" value="1"/>
</dbReference>
<feature type="transmembrane region" description="Helical" evidence="9">
    <location>
        <begin position="84"/>
        <end position="104"/>
    </location>
</feature>
<evidence type="ECO:0000256" key="3">
    <source>
        <dbReference type="ARBA" id="ARBA00022475"/>
    </source>
</evidence>
<keyword evidence="5 9" id="KW-0812">Transmembrane</keyword>
<dbReference type="InterPro" id="IPR055348">
    <property type="entry name" value="DctQ"/>
</dbReference>
<gene>
    <name evidence="11" type="ORF">SAMN04488567_3678</name>
</gene>
<dbReference type="InterPro" id="IPR007387">
    <property type="entry name" value="TRAP_DctQ"/>
</dbReference>
<dbReference type="OrthoDB" id="6385730at2"/>
<keyword evidence="2 9" id="KW-0813">Transport</keyword>